<gene>
    <name evidence="2" type="ORF">NDU88_003232</name>
</gene>
<comment type="caution">
    <text evidence="2">The sequence shown here is derived from an EMBL/GenBank/DDBJ whole genome shotgun (WGS) entry which is preliminary data.</text>
</comment>
<accession>A0AAV7LHY5</accession>
<dbReference type="Proteomes" id="UP001066276">
    <property type="component" value="Chromosome 11"/>
</dbReference>
<feature type="region of interest" description="Disordered" evidence="1">
    <location>
        <begin position="47"/>
        <end position="81"/>
    </location>
</feature>
<organism evidence="2 3">
    <name type="scientific">Pleurodeles waltl</name>
    <name type="common">Iberian ribbed newt</name>
    <dbReference type="NCBI Taxonomy" id="8319"/>
    <lineage>
        <taxon>Eukaryota</taxon>
        <taxon>Metazoa</taxon>
        <taxon>Chordata</taxon>
        <taxon>Craniata</taxon>
        <taxon>Vertebrata</taxon>
        <taxon>Euteleostomi</taxon>
        <taxon>Amphibia</taxon>
        <taxon>Batrachia</taxon>
        <taxon>Caudata</taxon>
        <taxon>Salamandroidea</taxon>
        <taxon>Salamandridae</taxon>
        <taxon>Pleurodelinae</taxon>
        <taxon>Pleurodeles</taxon>
    </lineage>
</organism>
<evidence type="ECO:0000313" key="3">
    <source>
        <dbReference type="Proteomes" id="UP001066276"/>
    </source>
</evidence>
<evidence type="ECO:0000313" key="2">
    <source>
        <dbReference type="EMBL" id="KAJ1090094.1"/>
    </source>
</evidence>
<feature type="region of interest" description="Disordered" evidence="1">
    <location>
        <begin position="1"/>
        <end position="34"/>
    </location>
</feature>
<feature type="compositionally biased region" description="Polar residues" evidence="1">
    <location>
        <begin position="17"/>
        <end position="29"/>
    </location>
</feature>
<protein>
    <submittedName>
        <fullName evidence="2">Uncharacterized protein</fullName>
    </submittedName>
</protein>
<proteinExistence type="predicted"/>
<evidence type="ECO:0000256" key="1">
    <source>
        <dbReference type="SAM" id="MobiDB-lite"/>
    </source>
</evidence>
<reference evidence="2" key="1">
    <citation type="journal article" date="2022" name="bioRxiv">
        <title>Sequencing and chromosome-scale assembly of the giantPleurodeles waltlgenome.</title>
        <authorList>
            <person name="Brown T."/>
            <person name="Elewa A."/>
            <person name="Iarovenko S."/>
            <person name="Subramanian E."/>
            <person name="Araus A.J."/>
            <person name="Petzold A."/>
            <person name="Susuki M."/>
            <person name="Suzuki K.-i.T."/>
            <person name="Hayashi T."/>
            <person name="Toyoda A."/>
            <person name="Oliveira C."/>
            <person name="Osipova E."/>
            <person name="Leigh N.D."/>
            <person name="Simon A."/>
            <person name="Yun M.H."/>
        </authorList>
    </citation>
    <scope>NUCLEOTIDE SEQUENCE</scope>
    <source>
        <strain evidence="2">20211129_DDA</strain>
        <tissue evidence="2">Liver</tissue>
    </source>
</reference>
<dbReference type="EMBL" id="JANPWB010000015">
    <property type="protein sequence ID" value="KAJ1090094.1"/>
    <property type="molecule type" value="Genomic_DNA"/>
</dbReference>
<name>A0AAV7LHY5_PLEWA</name>
<sequence>MPPSLPPDRPLPEGENGANQYHSPEQQQEVARYRRRASRYLSYLLLSTGGDGIGDKRPHHQRSATDGYPNPPTLPTSGKAP</sequence>
<keyword evidence="3" id="KW-1185">Reference proteome</keyword>
<dbReference type="AlphaFoldDB" id="A0AAV7LHY5"/>